<dbReference type="Pfam" id="PF00917">
    <property type="entry name" value="MATH"/>
    <property type="match status" value="1"/>
</dbReference>
<dbReference type="Proteomes" id="UP001328107">
    <property type="component" value="Unassembled WGS sequence"/>
</dbReference>
<protein>
    <recommendedName>
        <fullName evidence="1">BTB domain-containing protein</fullName>
    </recommendedName>
</protein>
<name>A0AAN5I9U2_9BILA</name>
<dbReference type="EMBL" id="BTRK01000005">
    <property type="protein sequence ID" value="GMR55321.1"/>
    <property type="molecule type" value="Genomic_DNA"/>
</dbReference>
<dbReference type="InterPro" id="IPR002083">
    <property type="entry name" value="MATH/TRAF_dom"/>
</dbReference>
<dbReference type="InterPro" id="IPR011333">
    <property type="entry name" value="SKP1/BTB/POZ_sf"/>
</dbReference>
<evidence type="ECO:0000313" key="2">
    <source>
        <dbReference type="EMBL" id="GMR55321.1"/>
    </source>
</evidence>
<proteinExistence type="predicted"/>
<evidence type="ECO:0000313" key="3">
    <source>
        <dbReference type="Proteomes" id="UP001328107"/>
    </source>
</evidence>
<feature type="domain" description="BTB" evidence="1">
    <location>
        <begin position="119"/>
        <end position="151"/>
    </location>
</feature>
<sequence>QGGFKWTAAFEKRLDNSTDADLFLRCDVDHNGPWKCEAALKFSLIREDGTKWTSEHSFSFHAENKCSKLIPEKSWNLLITPVFIYNGMPTMEFEIHIIHAERDEPIPDPGMFAAPNHKSNVILKIGEKKLHVYKEHLAFYSPVFDTLFFGD</sequence>
<dbReference type="PANTHER" id="PTHR47022">
    <property type="entry name" value="BTB AND MATH DOMAIN-CONTAINING PROTEIN 36-RELATED"/>
    <property type="match status" value="1"/>
</dbReference>
<evidence type="ECO:0000259" key="1">
    <source>
        <dbReference type="PROSITE" id="PS50097"/>
    </source>
</evidence>
<dbReference type="SUPFAM" id="SSF54695">
    <property type="entry name" value="POZ domain"/>
    <property type="match status" value="1"/>
</dbReference>
<gene>
    <name evidence="2" type="ORF">PMAYCL1PPCAC_25516</name>
</gene>
<dbReference type="InterPro" id="IPR000210">
    <property type="entry name" value="BTB/POZ_dom"/>
</dbReference>
<keyword evidence="3" id="KW-1185">Reference proteome</keyword>
<dbReference type="AlphaFoldDB" id="A0AAN5I9U2"/>
<accession>A0AAN5I9U2</accession>
<dbReference type="PANTHER" id="PTHR47022:SF1">
    <property type="entry name" value="BTB AND MATH DOMAIN-CONTAINING PROTEIN 36-RELATED"/>
    <property type="match status" value="1"/>
</dbReference>
<feature type="non-terminal residue" evidence="2">
    <location>
        <position position="1"/>
    </location>
</feature>
<dbReference type="PROSITE" id="PS50097">
    <property type="entry name" value="BTB"/>
    <property type="match status" value="1"/>
</dbReference>
<reference evidence="3" key="1">
    <citation type="submission" date="2022-10" db="EMBL/GenBank/DDBJ databases">
        <title>Genome assembly of Pristionchus species.</title>
        <authorList>
            <person name="Yoshida K."/>
            <person name="Sommer R.J."/>
        </authorList>
    </citation>
    <scope>NUCLEOTIDE SEQUENCE [LARGE SCALE GENOMIC DNA]</scope>
    <source>
        <strain evidence="3">RS5460</strain>
    </source>
</reference>
<comment type="caution">
    <text evidence="2">The sequence shown here is derived from an EMBL/GenBank/DDBJ whole genome shotgun (WGS) entry which is preliminary data.</text>
</comment>
<feature type="non-terminal residue" evidence="2">
    <location>
        <position position="151"/>
    </location>
</feature>
<organism evidence="2 3">
    <name type="scientific">Pristionchus mayeri</name>
    <dbReference type="NCBI Taxonomy" id="1317129"/>
    <lineage>
        <taxon>Eukaryota</taxon>
        <taxon>Metazoa</taxon>
        <taxon>Ecdysozoa</taxon>
        <taxon>Nematoda</taxon>
        <taxon>Chromadorea</taxon>
        <taxon>Rhabditida</taxon>
        <taxon>Rhabditina</taxon>
        <taxon>Diplogasteromorpha</taxon>
        <taxon>Diplogasteroidea</taxon>
        <taxon>Neodiplogasteridae</taxon>
        <taxon>Pristionchus</taxon>
    </lineage>
</organism>